<sequence length="108" mass="12471">MKPSPPQALLFRQMQKLESAIVAVEGNYQPFPYLNRRCVHFILKLLPVSIAADFLENLDEVAAEIWIPRYGVNRAKWLLWRQVIGMVLRYWSEGAVAYLGRLSAIILK</sequence>
<gene>
    <name evidence="1" type="ORF">GA0061105_10420</name>
</gene>
<reference evidence="1 2" key="1">
    <citation type="submission" date="2016-08" db="EMBL/GenBank/DDBJ databases">
        <authorList>
            <person name="Seilhamer J.J."/>
        </authorList>
    </citation>
    <scope>NUCLEOTIDE SEQUENCE [LARGE SCALE GENOMIC DNA]</scope>
    <source>
        <strain evidence="1 2">HBR26</strain>
    </source>
</reference>
<dbReference type="STRING" id="1138170.GA0061105_10420"/>
<protein>
    <submittedName>
        <fullName evidence="1">Uncharacterized protein</fullName>
    </submittedName>
</protein>
<proteinExistence type="predicted"/>
<evidence type="ECO:0000313" key="2">
    <source>
        <dbReference type="Proteomes" id="UP000198723"/>
    </source>
</evidence>
<dbReference type="AlphaFoldDB" id="A0A1C3Y162"/>
<name>A0A1C3Y162_9HYPH</name>
<evidence type="ECO:0000313" key="1">
    <source>
        <dbReference type="EMBL" id="SCB58096.1"/>
    </source>
</evidence>
<accession>A0A1C3Y162</accession>
<organism evidence="1 2">
    <name type="scientific">Rhizobium aethiopicum</name>
    <dbReference type="NCBI Taxonomy" id="1138170"/>
    <lineage>
        <taxon>Bacteria</taxon>
        <taxon>Pseudomonadati</taxon>
        <taxon>Pseudomonadota</taxon>
        <taxon>Alphaproteobacteria</taxon>
        <taxon>Hyphomicrobiales</taxon>
        <taxon>Rhizobiaceae</taxon>
        <taxon>Rhizobium/Agrobacterium group</taxon>
        <taxon>Rhizobium</taxon>
    </lineage>
</organism>
<dbReference type="Proteomes" id="UP000198723">
    <property type="component" value="Unassembled WGS sequence"/>
</dbReference>
<dbReference type="EMBL" id="FMAJ01000004">
    <property type="protein sequence ID" value="SCB58096.1"/>
    <property type="molecule type" value="Genomic_DNA"/>
</dbReference>